<accession>A0A9D2JRR6</accession>
<feature type="transmembrane region" description="Helical" evidence="1">
    <location>
        <begin position="7"/>
        <end position="29"/>
    </location>
</feature>
<keyword evidence="1" id="KW-1133">Transmembrane helix</keyword>
<evidence type="ECO:0000313" key="3">
    <source>
        <dbReference type="EMBL" id="HIZ64926.1"/>
    </source>
</evidence>
<organism evidence="3 4">
    <name type="scientific">Candidatus Blautia pullicola</name>
    <dbReference type="NCBI Taxonomy" id="2838498"/>
    <lineage>
        <taxon>Bacteria</taxon>
        <taxon>Bacillati</taxon>
        <taxon>Bacillota</taxon>
        <taxon>Clostridia</taxon>
        <taxon>Lachnospirales</taxon>
        <taxon>Lachnospiraceae</taxon>
        <taxon>Blautia</taxon>
    </lineage>
</organism>
<dbReference type="Pfam" id="PF07670">
    <property type="entry name" value="Gate"/>
    <property type="match status" value="1"/>
</dbReference>
<reference evidence="3" key="2">
    <citation type="submission" date="2021-04" db="EMBL/GenBank/DDBJ databases">
        <authorList>
            <person name="Gilroy R."/>
        </authorList>
    </citation>
    <scope>NUCLEOTIDE SEQUENCE</scope>
    <source>
        <strain evidence="3">1068</strain>
    </source>
</reference>
<name>A0A9D2JRR6_9FIRM</name>
<gene>
    <name evidence="3" type="ORF">H9809_03340</name>
</gene>
<evidence type="ECO:0000256" key="1">
    <source>
        <dbReference type="SAM" id="Phobius"/>
    </source>
</evidence>
<keyword evidence="1" id="KW-0812">Transmembrane</keyword>
<reference evidence="3" key="1">
    <citation type="journal article" date="2021" name="PeerJ">
        <title>Extensive microbial diversity within the chicken gut microbiome revealed by metagenomics and culture.</title>
        <authorList>
            <person name="Gilroy R."/>
            <person name="Ravi A."/>
            <person name="Getino M."/>
            <person name="Pursley I."/>
            <person name="Horton D.L."/>
            <person name="Alikhan N.F."/>
            <person name="Baker D."/>
            <person name="Gharbi K."/>
            <person name="Hall N."/>
            <person name="Watson M."/>
            <person name="Adriaenssens E.M."/>
            <person name="Foster-Nyarko E."/>
            <person name="Jarju S."/>
            <person name="Secka A."/>
            <person name="Antonio M."/>
            <person name="Oren A."/>
            <person name="Chaudhuri R.R."/>
            <person name="La Ragione R."/>
            <person name="Hildebrand F."/>
            <person name="Pallen M.J."/>
        </authorList>
    </citation>
    <scope>NUCLEOTIDE SEQUENCE</scope>
    <source>
        <strain evidence="3">1068</strain>
    </source>
</reference>
<protein>
    <submittedName>
        <fullName evidence="3">YjiH family protein</fullName>
    </submittedName>
</protein>
<proteinExistence type="predicted"/>
<feature type="transmembrane region" description="Helical" evidence="1">
    <location>
        <begin position="49"/>
        <end position="67"/>
    </location>
</feature>
<keyword evidence="1" id="KW-0472">Membrane</keyword>
<feature type="transmembrane region" description="Helical" evidence="1">
    <location>
        <begin position="225"/>
        <end position="245"/>
    </location>
</feature>
<dbReference type="InterPro" id="IPR011642">
    <property type="entry name" value="Gate_dom"/>
</dbReference>
<feature type="transmembrane region" description="Helical" evidence="1">
    <location>
        <begin position="79"/>
        <end position="97"/>
    </location>
</feature>
<dbReference type="Proteomes" id="UP000824056">
    <property type="component" value="Unassembled WGS sequence"/>
</dbReference>
<feature type="transmembrane region" description="Helical" evidence="1">
    <location>
        <begin position="409"/>
        <end position="430"/>
    </location>
</feature>
<feature type="transmembrane region" description="Helical" evidence="1">
    <location>
        <begin position="300"/>
        <end position="323"/>
    </location>
</feature>
<evidence type="ECO:0000313" key="4">
    <source>
        <dbReference type="Proteomes" id="UP000824056"/>
    </source>
</evidence>
<feature type="domain" description="Nucleoside transporter/FeoB GTPase Gate" evidence="2">
    <location>
        <begin position="125"/>
        <end position="217"/>
    </location>
</feature>
<dbReference type="AlphaFoldDB" id="A0A9D2JRR6"/>
<comment type="caution">
    <text evidence="3">The sequence shown here is derived from an EMBL/GenBank/DDBJ whole genome shotgun (WGS) entry which is preliminary data.</text>
</comment>
<sequence>MRNRQYLLKFIVFSVIGAFMFFVSIPYNGKSTIPLDHLTTIIRNLLGDYQKYWVLILMVFGVFWGFYKKTWNKDVTSTIFTVFKILGTICAIMYIWNIGPEFLMTNDNLFPYLFGTLCQSLAFLIPLGAIFLAFLTNYGLMEFVGVLVQPIMRPVWKTPGRSAIDAVSSFVGSYSLALLITDKVYQDGKYTKKEAAIIATGFSTVSTTFMIVVAQTLDLMGDWNFYFWTTLVITFIITAISARIYPISKIPDEYKEGVTPKPEETVKEKRFRKALQEALDAAAASGNIGKNVWESFRDGIVMCASVLSTIMAIGLLGMLIALYTPVFDIIGYIFLPFAAAVQLPEATVAAQALATSIAEMSLPTVFVTGASMATRYVVAVTCISEIIFFSAVVPCIMSTSIPIKMRDLIIIWVERVILSILLAGVVALIFL</sequence>
<evidence type="ECO:0000259" key="2">
    <source>
        <dbReference type="Pfam" id="PF07670"/>
    </source>
</evidence>
<dbReference type="EMBL" id="DXBG01000079">
    <property type="protein sequence ID" value="HIZ64926.1"/>
    <property type="molecule type" value="Genomic_DNA"/>
</dbReference>
<feature type="transmembrane region" description="Helical" evidence="1">
    <location>
        <begin position="195"/>
        <end position="213"/>
    </location>
</feature>
<feature type="transmembrane region" description="Helical" evidence="1">
    <location>
        <begin position="376"/>
        <end position="403"/>
    </location>
</feature>
<feature type="transmembrane region" description="Helical" evidence="1">
    <location>
        <begin position="109"/>
        <end position="135"/>
    </location>
</feature>